<name>A0A0M6X029_9FIRM</name>
<dbReference type="GeneID" id="99748269"/>
<evidence type="ECO:0000313" key="4">
    <source>
        <dbReference type="Proteomes" id="UP000446657"/>
    </source>
</evidence>
<dbReference type="EMBL" id="WNAL01000015">
    <property type="protein sequence ID" value="MTR81776.1"/>
    <property type="molecule type" value="Genomic_DNA"/>
</dbReference>
<reference evidence="1" key="2">
    <citation type="submission" date="2015-05" db="EMBL/GenBank/DDBJ databases">
        <authorList>
            <person name="Wang D.B."/>
            <person name="Wang M."/>
        </authorList>
    </citation>
    <scope>NUCLEOTIDE SEQUENCE [LARGE SCALE GENOMIC DNA]</scope>
    <source>
        <strain evidence="1">M72</strain>
    </source>
</reference>
<dbReference type="Proteomes" id="UP000049979">
    <property type="component" value="Unassembled WGS sequence"/>
</dbReference>
<dbReference type="AlphaFoldDB" id="A0A0M6X029"/>
<gene>
    <name evidence="2" type="ORF">GMD30_08650</name>
    <name evidence="1" type="ORF">M72_15291</name>
</gene>
<keyword evidence="3" id="KW-1185">Reference proteome</keyword>
<evidence type="ECO:0000313" key="3">
    <source>
        <dbReference type="Proteomes" id="UP000049979"/>
    </source>
</evidence>
<dbReference type="EMBL" id="CVRR01000071">
    <property type="protein sequence ID" value="CRL42413.1"/>
    <property type="molecule type" value="Genomic_DNA"/>
</dbReference>
<reference evidence="3" key="1">
    <citation type="submission" date="2015-05" db="EMBL/GenBank/DDBJ databases">
        <authorList>
            <consortium name="Pathogen Informatics"/>
        </authorList>
    </citation>
    <scope>NUCLEOTIDE SEQUENCE [LARGE SCALE GENOMIC DNA]</scope>
    <source>
        <strain evidence="3">M72</strain>
    </source>
</reference>
<organism evidence="1 3">
    <name type="scientific">Roseburia faecis</name>
    <dbReference type="NCBI Taxonomy" id="301302"/>
    <lineage>
        <taxon>Bacteria</taxon>
        <taxon>Bacillati</taxon>
        <taxon>Bacillota</taxon>
        <taxon>Clostridia</taxon>
        <taxon>Lachnospirales</taxon>
        <taxon>Lachnospiraceae</taxon>
        <taxon>Roseburia</taxon>
    </lineage>
</organism>
<dbReference type="OrthoDB" id="2026890at2"/>
<evidence type="ECO:0000313" key="1">
    <source>
        <dbReference type="EMBL" id="CRL42413.1"/>
    </source>
</evidence>
<protein>
    <submittedName>
        <fullName evidence="1">Uncharacterized protein</fullName>
    </submittedName>
</protein>
<accession>A0A0M6X029</accession>
<dbReference type="RefSeq" id="WP_022046336.1">
    <property type="nucleotide sequence ID" value="NZ_CP173697.1"/>
</dbReference>
<sequence length="310" mass="36172">MSIISFRCHTTIHLAPLVNQETIHQDMDRGQQLMSRINQGILREIKPKNPLVEWYYWKDKHTVSDVTEHSLFKMAQGMLSPVENDNYRLEEIEELNNAWAVYDKKLNTFFAFDPAITTLQKDEKRNRVLVVCEDKERGLIDVIEAGALLLECLRAFTGIEELCFLPVNPDYYIWTGMVTGIDGLKMRSNGYAGTWLLLQSESQVKKLRMLATIYSMDYPDLVDSVELARRLAKEEAAGQCIRSRHGIVLFTEEGLVYMDGTNPDNDWELKYPIYENDCYYEMLRFAYRKQVSGELENYCAWKAWLNRNFT</sequence>
<evidence type="ECO:0000313" key="2">
    <source>
        <dbReference type="EMBL" id="MTR81776.1"/>
    </source>
</evidence>
<proteinExistence type="predicted"/>
<reference evidence="2 4" key="3">
    <citation type="journal article" date="2019" name="Nat. Med.">
        <title>A library of human gut bacterial isolates paired with longitudinal multiomics data enables mechanistic microbiome research.</title>
        <authorList>
            <person name="Poyet M."/>
            <person name="Groussin M."/>
            <person name="Gibbons S.M."/>
            <person name="Avila-Pacheco J."/>
            <person name="Jiang X."/>
            <person name="Kearney S.M."/>
            <person name="Perrotta A.R."/>
            <person name="Berdy B."/>
            <person name="Zhao S."/>
            <person name="Lieberman T.D."/>
            <person name="Swanson P.K."/>
            <person name="Smith M."/>
            <person name="Roesemann S."/>
            <person name="Alexander J.E."/>
            <person name="Rich S.A."/>
            <person name="Livny J."/>
            <person name="Vlamakis H."/>
            <person name="Clish C."/>
            <person name="Bullock K."/>
            <person name="Deik A."/>
            <person name="Scott J."/>
            <person name="Pierce K.A."/>
            <person name="Xavier R.J."/>
            <person name="Alm E.J."/>
        </authorList>
    </citation>
    <scope>NUCLEOTIDE SEQUENCE [LARGE SCALE GENOMIC DNA]</scope>
    <source>
        <strain evidence="2 4">BIOML-A1</strain>
    </source>
</reference>
<dbReference type="Proteomes" id="UP000446657">
    <property type="component" value="Unassembled WGS sequence"/>
</dbReference>